<dbReference type="PROSITE" id="PS51257">
    <property type="entry name" value="PROKAR_LIPOPROTEIN"/>
    <property type="match status" value="1"/>
</dbReference>
<evidence type="ECO:0000313" key="2">
    <source>
        <dbReference type="EMBL" id="TFY96365.1"/>
    </source>
</evidence>
<keyword evidence="1" id="KW-1133">Transmembrane helix</keyword>
<evidence type="ECO:0000313" key="3">
    <source>
        <dbReference type="Proteomes" id="UP000297839"/>
    </source>
</evidence>
<proteinExistence type="predicted"/>
<keyword evidence="1" id="KW-0812">Transmembrane</keyword>
<gene>
    <name evidence="2" type="ORF">EZ216_20740</name>
</gene>
<organism evidence="2 3">
    <name type="scientific">Ramlibacter humi</name>
    <dbReference type="NCBI Taxonomy" id="2530451"/>
    <lineage>
        <taxon>Bacteria</taxon>
        <taxon>Pseudomonadati</taxon>
        <taxon>Pseudomonadota</taxon>
        <taxon>Betaproteobacteria</taxon>
        <taxon>Burkholderiales</taxon>
        <taxon>Comamonadaceae</taxon>
        <taxon>Ramlibacter</taxon>
    </lineage>
</organism>
<sequence>MDFAHPRRVAPAWQWGVLMLSAALLAGACMYLQVQQAELRHAQQTLASERTAFASQARASTNHASATVDATALKRIKAIYATLDLSWTPIFESLENARTGTNNRVRIASISHVLDDGGEFRFHLSGSAADQTALLQYVRTLGELGTSKATLLTQKPEPGQPGLAFTLEVAWKQSAADSRRN</sequence>
<protein>
    <recommendedName>
        <fullName evidence="4">Fimbrial assembly protein</fullName>
    </recommendedName>
</protein>
<evidence type="ECO:0008006" key="4">
    <source>
        <dbReference type="Google" id="ProtNLM"/>
    </source>
</evidence>
<dbReference type="OrthoDB" id="8703192at2"/>
<accession>A0A4Z0BB80</accession>
<reference evidence="2 3" key="1">
    <citation type="submission" date="2019-03" db="EMBL/GenBank/DDBJ databases">
        <title>Ramlibacter sp. 18x22-1, whole genome shotgun sequence.</title>
        <authorList>
            <person name="Zhang X."/>
            <person name="Feng G."/>
            <person name="Zhu H."/>
        </authorList>
    </citation>
    <scope>NUCLEOTIDE SEQUENCE [LARGE SCALE GENOMIC DNA]</scope>
    <source>
        <strain evidence="2 3">18x22-1</strain>
    </source>
</reference>
<evidence type="ECO:0000256" key="1">
    <source>
        <dbReference type="SAM" id="Phobius"/>
    </source>
</evidence>
<comment type="caution">
    <text evidence="2">The sequence shown here is derived from an EMBL/GenBank/DDBJ whole genome shotgun (WGS) entry which is preliminary data.</text>
</comment>
<feature type="transmembrane region" description="Helical" evidence="1">
    <location>
        <begin position="12"/>
        <end position="32"/>
    </location>
</feature>
<keyword evidence="1" id="KW-0472">Membrane</keyword>
<dbReference type="Proteomes" id="UP000297839">
    <property type="component" value="Unassembled WGS sequence"/>
</dbReference>
<dbReference type="RefSeq" id="WP_135251705.1">
    <property type="nucleotide sequence ID" value="NZ_SMLK01000012.1"/>
</dbReference>
<dbReference type="AlphaFoldDB" id="A0A4Z0BB80"/>
<keyword evidence="3" id="KW-1185">Reference proteome</keyword>
<dbReference type="EMBL" id="SMLK01000012">
    <property type="protein sequence ID" value="TFY96365.1"/>
    <property type="molecule type" value="Genomic_DNA"/>
</dbReference>
<name>A0A4Z0BB80_9BURK</name>